<dbReference type="Proteomes" id="UP000321532">
    <property type="component" value="Unassembled WGS sequence"/>
</dbReference>
<keyword evidence="2" id="KW-1185">Reference proteome</keyword>
<gene>
    <name evidence="1" type="ORF">AAE02nite_43120</name>
</gene>
<evidence type="ECO:0000313" key="1">
    <source>
        <dbReference type="EMBL" id="GEO06648.1"/>
    </source>
</evidence>
<organism evidence="1 2">
    <name type="scientific">Adhaeribacter aerolatus</name>
    <dbReference type="NCBI Taxonomy" id="670289"/>
    <lineage>
        <taxon>Bacteria</taxon>
        <taxon>Pseudomonadati</taxon>
        <taxon>Bacteroidota</taxon>
        <taxon>Cytophagia</taxon>
        <taxon>Cytophagales</taxon>
        <taxon>Hymenobacteraceae</taxon>
        <taxon>Adhaeribacter</taxon>
    </lineage>
</organism>
<dbReference type="EMBL" id="BJYS01000042">
    <property type="protein sequence ID" value="GEO06648.1"/>
    <property type="molecule type" value="Genomic_DNA"/>
</dbReference>
<dbReference type="RefSeq" id="WP_146903128.1">
    <property type="nucleotide sequence ID" value="NZ_BJYS01000042.1"/>
</dbReference>
<evidence type="ECO:0000313" key="2">
    <source>
        <dbReference type="Proteomes" id="UP000321532"/>
    </source>
</evidence>
<proteinExistence type="predicted"/>
<accession>A0A512B3W2</accession>
<sequence>MIPLELTCQNEFVRVETNFDYNYVKITWLQPPSSEIYKRESLAFTHFAIKNNLNNILIDVRERSSLKTIDQDWLVYELFPLFKNRSIRFAYLISIDDFNIMDTYKIHDYILTNPEYNKHVAGMIFLDEAEAQNWLLEIGLYL</sequence>
<comment type="caution">
    <text evidence="1">The sequence shown here is derived from an EMBL/GenBank/DDBJ whole genome shotgun (WGS) entry which is preliminary data.</text>
</comment>
<evidence type="ECO:0008006" key="3">
    <source>
        <dbReference type="Google" id="ProtNLM"/>
    </source>
</evidence>
<dbReference type="OrthoDB" id="884362at2"/>
<protein>
    <recommendedName>
        <fullName evidence="3">STAS/SEC14 domain-containing protein</fullName>
    </recommendedName>
</protein>
<name>A0A512B3W2_9BACT</name>
<dbReference type="AlphaFoldDB" id="A0A512B3W2"/>
<reference evidence="1 2" key="1">
    <citation type="submission" date="2019-07" db="EMBL/GenBank/DDBJ databases">
        <title>Whole genome shotgun sequence of Adhaeribacter aerolatus NBRC 106133.</title>
        <authorList>
            <person name="Hosoyama A."/>
            <person name="Uohara A."/>
            <person name="Ohji S."/>
            <person name="Ichikawa N."/>
        </authorList>
    </citation>
    <scope>NUCLEOTIDE SEQUENCE [LARGE SCALE GENOMIC DNA]</scope>
    <source>
        <strain evidence="1 2">NBRC 106133</strain>
    </source>
</reference>